<organism evidence="2 3">
    <name type="scientific">Rubus argutus</name>
    <name type="common">Southern blackberry</name>
    <dbReference type="NCBI Taxonomy" id="59490"/>
    <lineage>
        <taxon>Eukaryota</taxon>
        <taxon>Viridiplantae</taxon>
        <taxon>Streptophyta</taxon>
        <taxon>Embryophyta</taxon>
        <taxon>Tracheophyta</taxon>
        <taxon>Spermatophyta</taxon>
        <taxon>Magnoliopsida</taxon>
        <taxon>eudicotyledons</taxon>
        <taxon>Gunneridae</taxon>
        <taxon>Pentapetalae</taxon>
        <taxon>rosids</taxon>
        <taxon>fabids</taxon>
        <taxon>Rosales</taxon>
        <taxon>Rosaceae</taxon>
        <taxon>Rosoideae</taxon>
        <taxon>Rosoideae incertae sedis</taxon>
        <taxon>Rubus</taxon>
    </lineage>
</organism>
<dbReference type="AlphaFoldDB" id="A0AAW1YQ93"/>
<keyword evidence="3" id="KW-1185">Reference proteome</keyword>
<evidence type="ECO:0000313" key="3">
    <source>
        <dbReference type="Proteomes" id="UP001457282"/>
    </source>
</evidence>
<evidence type="ECO:0000313" key="2">
    <source>
        <dbReference type="EMBL" id="KAK9950693.1"/>
    </source>
</evidence>
<evidence type="ECO:0000256" key="1">
    <source>
        <dbReference type="SAM" id="MobiDB-lite"/>
    </source>
</evidence>
<sequence length="252" mass="27135">MLTPSLPSPSPARCSIITTVPNLATVLRPRLRPEPVLCSPAPHQFSLSPSTHFTSAGVGISTPLLHRRQKPRSRRRQICNLINYSNSSPCSIRAGDPPLSPLLASSATPRRLETVLCPRPASAQPLRPCKPSAPAPTRPCHCLHRGLYSMAFLCRRDSCSPHSRDAFTVPSSLSPSPPSIPSRNSKPRPPLCRPISLLLCPRFTIGGSTGVDLFEEFLHIVGASSLKAPSSPSEKGLEKSKSRASFEQGPCC</sequence>
<reference evidence="2 3" key="1">
    <citation type="journal article" date="2023" name="G3 (Bethesda)">
        <title>A chromosome-length genome assembly and annotation of blackberry (Rubus argutus, cv. 'Hillquist').</title>
        <authorList>
            <person name="Bruna T."/>
            <person name="Aryal R."/>
            <person name="Dudchenko O."/>
            <person name="Sargent D.J."/>
            <person name="Mead D."/>
            <person name="Buti M."/>
            <person name="Cavallini A."/>
            <person name="Hytonen T."/>
            <person name="Andres J."/>
            <person name="Pham M."/>
            <person name="Weisz D."/>
            <person name="Mascagni F."/>
            <person name="Usai G."/>
            <person name="Natali L."/>
            <person name="Bassil N."/>
            <person name="Fernandez G.E."/>
            <person name="Lomsadze A."/>
            <person name="Armour M."/>
            <person name="Olukolu B."/>
            <person name="Poorten T."/>
            <person name="Britton C."/>
            <person name="Davik J."/>
            <person name="Ashrafi H."/>
            <person name="Aiden E.L."/>
            <person name="Borodovsky M."/>
            <person name="Worthington M."/>
        </authorList>
    </citation>
    <scope>NUCLEOTIDE SEQUENCE [LARGE SCALE GENOMIC DNA]</scope>
    <source>
        <strain evidence="2">PI 553951</strain>
    </source>
</reference>
<feature type="region of interest" description="Disordered" evidence="1">
    <location>
        <begin position="165"/>
        <end position="188"/>
    </location>
</feature>
<accession>A0AAW1YQ93</accession>
<dbReference type="EMBL" id="JBEDUW010000001">
    <property type="protein sequence ID" value="KAK9950693.1"/>
    <property type="molecule type" value="Genomic_DNA"/>
</dbReference>
<gene>
    <name evidence="2" type="ORF">M0R45_006168</name>
</gene>
<dbReference type="Proteomes" id="UP001457282">
    <property type="component" value="Unassembled WGS sequence"/>
</dbReference>
<proteinExistence type="predicted"/>
<name>A0AAW1YQ93_RUBAR</name>
<protein>
    <submittedName>
        <fullName evidence="2">Uncharacterized protein</fullName>
    </submittedName>
</protein>
<comment type="caution">
    <text evidence="2">The sequence shown here is derived from an EMBL/GenBank/DDBJ whole genome shotgun (WGS) entry which is preliminary data.</text>
</comment>
<feature type="region of interest" description="Disordered" evidence="1">
    <location>
        <begin position="226"/>
        <end position="252"/>
    </location>
</feature>